<dbReference type="EMBL" id="VIGB01000003">
    <property type="protein sequence ID" value="TQF04039.1"/>
    <property type="molecule type" value="Genomic_DNA"/>
</dbReference>
<evidence type="ECO:0000313" key="2">
    <source>
        <dbReference type="Proteomes" id="UP000319103"/>
    </source>
</evidence>
<name>A0A540W4T3_9ACTN</name>
<comment type="caution">
    <text evidence="1">The sequence shown here is derived from an EMBL/GenBank/DDBJ whole genome shotgun (WGS) entry which is preliminary data.</text>
</comment>
<keyword evidence="2" id="KW-1185">Reference proteome</keyword>
<proteinExistence type="predicted"/>
<protein>
    <submittedName>
        <fullName evidence="1">Uncharacterized protein</fullName>
    </submittedName>
</protein>
<evidence type="ECO:0000313" key="1">
    <source>
        <dbReference type="EMBL" id="TQF04039.1"/>
    </source>
</evidence>
<dbReference type="Proteomes" id="UP000319103">
    <property type="component" value="Unassembled WGS sequence"/>
</dbReference>
<accession>A0A540W4T3</accession>
<gene>
    <name evidence="1" type="ORF">E6W39_19650</name>
</gene>
<sequence>MSAYMSATVFFHQRVEIESTVYQGEMQDLEVAMEDQWLHVRVEEDGERVHSFPLFMIACVAWDRTEVTPPFGSR</sequence>
<organism evidence="1 2">
    <name type="scientific">Kitasatospora acidiphila</name>
    <dbReference type="NCBI Taxonomy" id="2567942"/>
    <lineage>
        <taxon>Bacteria</taxon>
        <taxon>Bacillati</taxon>
        <taxon>Actinomycetota</taxon>
        <taxon>Actinomycetes</taxon>
        <taxon>Kitasatosporales</taxon>
        <taxon>Streptomycetaceae</taxon>
        <taxon>Kitasatospora</taxon>
    </lineage>
</organism>
<dbReference type="AlphaFoldDB" id="A0A540W4T3"/>
<dbReference type="RefSeq" id="WP_141634631.1">
    <property type="nucleotide sequence ID" value="NZ_VIGB01000003.1"/>
</dbReference>
<reference evidence="1 2" key="1">
    <citation type="submission" date="2019-06" db="EMBL/GenBank/DDBJ databases">
        <title>Description of Kitasatospora acidophila sp. nov. isolated from pine grove soil, and reclassification of Streptomyces novaecaesareae to Kitasatospora novaeceasareae comb. nov.</title>
        <authorList>
            <person name="Kim M.J."/>
        </authorList>
    </citation>
    <scope>NUCLEOTIDE SEQUENCE [LARGE SCALE GENOMIC DNA]</scope>
    <source>
        <strain evidence="1 2">MMS16-CNU292</strain>
    </source>
</reference>